<keyword evidence="4" id="KW-0999">Mitochondrion inner membrane</keyword>
<feature type="domain" description="EF-hand" evidence="9">
    <location>
        <begin position="248"/>
        <end position="283"/>
    </location>
</feature>
<evidence type="ECO:0000256" key="1">
    <source>
        <dbReference type="ARBA" id="ARBA00004273"/>
    </source>
</evidence>
<protein>
    <recommendedName>
        <fullName evidence="9">EF-hand domain-containing protein</fullName>
    </recommendedName>
</protein>
<evidence type="ECO:0000256" key="4">
    <source>
        <dbReference type="ARBA" id="ARBA00022792"/>
    </source>
</evidence>
<reference evidence="10" key="1">
    <citation type="submission" date="2023-07" db="EMBL/GenBank/DDBJ databases">
        <authorList>
            <consortium name="CYATHOMIX"/>
        </authorList>
    </citation>
    <scope>NUCLEOTIDE SEQUENCE</scope>
    <source>
        <strain evidence="10">N/A</strain>
    </source>
</reference>
<organism evidence="10 11">
    <name type="scientific">Cylicocyclus nassatus</name>
    <name type="common">Nematode worm</name>
    <dbReference type="NCBI Taxonomy" id="53992"/>
    <lineage>
        <taxon>Eukaryota</taxon>
        <taxon>Metazoa</taxon>
        <taxon>Ecdysozoa</taxon>
        <taxon>Nematoda</taxon>
        <taxon>Chromadorea</taxon>
        <taxon>Rhabditida</taxon>
        <taxon>Rhabditina</taxon>
        <taxon>Rhabditomorpha</taxon>
        <taxon>Strongyloidea</taxon>
        <taxon>Strongylidae</taxon>
        <taxon>Cylicocyclus</taxon>
    </lineage>
</organism>
<dbReference type="PROSITE" id="PS00018">
    <property type="entry name" value="EF_HAND_1"/>
    <property type="match status" value="1"/>
</dbReference>
<gene>
    <name evidence="10" type="ORF">CYNAS_LOCUS11375</name>
</gene>
<dbReference type="GO" id="GO:0036444">
    <property type="term" value="P:calcium import into the mitochondrion"/>
    <property type="evidence" value="ECO:0007669"/>
    <property type="project" value="TreeGrafter"/>
</dbReference>
<evidence type="ECO:0000313" key="11">
    <source>
        <dbReference type="Proteomes" id="UP001176961"/>
    </source>
</evidence>
<dbReference type="GO" id="GO:0051560">
    <property type="term" value="P:mitochondrial calcium ion homeostasis"/>
    <property type="evidence" value="ECO:0007669"/>
    <property type="project" value="TreeGrafter"/>
</dbReference>
<dbReference type="GO" id="GO:1990246">
    <property type="term" value="C:uniplex complex"/>
    <property type="evidence" value="ECO:0007669"/>
    <property type="project" value="TreeGrafter"/>
</dbReference>
<evidence type="ECO:0000256" key="5">
    <source>
        <dbReference type="ARBA" id="ARBA00022837"/>
    </source>
</evidence>
<dbReference type="AlphaFoldDB" id="A0AA36M789"/>
<dbReference type="GO" id="GO:0005509">
    <property type="term" value="F:calcium ion binding"/>
    <property type="evidence" value="ECO:0007669"/>
    <property type="project" value="InterPro"/>
</dbReference>
<dbReference type="GO" id="GO:0005758">
    <property type="term" value="C:mitochondrial intermembrane space"/>
    <property type="evidence" value="ECO:0007669"/>
    <property type="project" value="UniProtKB-SubCell"/>
</dbReference>
<dbReference type="InterPro" id="IPR018247">
    <property type="entry name" value="EF_Hand_1_Ca_BS"/>
</dbReference>
<dbReference type="PANTHER" id="PTHR12294:SF13">
    <property type="entry name" value="MITOCHONDRIAL CALCIUM UPTAKE 3, ISOFORM D"/>
    <property type="match status" value="1"/>
</dbReference>
<evidence type="ECO:0000256" key="7">
    <source>
        <dbReference type="ARBA" id="ARBA00023128"/>
    </source>
</evidence>
<dbReference type="InterPro" id="IPR011992">
    <property type="entry name" value="EF-hand-dom_pair"/>
</dbReference>
<sequence length="341" mass="40147">MKRIWSRCRIFARDYRFNSGNGRDWRRLRSASAALTTASALVAYQGGAAFKKNDVLGRDERERYQVHTDHKLTKRELRFLEFASIEYDDVIYMSPMDFIDSLTLDSPRERVYRRVLKDGDLKKMLRATPPFRLGSKDLFRTLDQNGLISYSEYIFLLTLITKSKSAFKIAFLMFDKDDNGRIDKDEFLLIRSLTSSLRSTRGPQQNRSEDPCQLDISDFQFMVSRYRQRLFEGSDSYALLYTKSEDEVKKQDTTLLLHLFGMNGNGKLSFEEFRRFYENLQEEIMEIEFHEFARGKPTISPMDFARLVLRYTIVHQDDYHTYISRVKERTSPDDKGVTLSQ</sequence>
<evidence type="ECO:0000256" key="3">
    <source>
        <dbReference type="ARBA" id="ARBA00022737"/>
    </source>
</evidence>
<dbReference type="EMBL" id="CATQJL010000223">
    <property type="protein sequence ID" value="CAJ0599392.1"/>
    <property type="molecule type" value="Genomic_DNA"/>
</dbReference>
<evidence type="ECO:0000259" key="9">
    <source>
        <dbReference type="PROSITE" id="PS50222"/>
    </source>
</evidence>
<dbReference type="PROSITE" id="PS50222">
    <property type="entry name" value="EF_HAND_2"/>
    <property type="match status" value="2"/>
</dbReference>
<keyword evidence="6" id="KW-0809">Transit peptide</keyword>
<proteinExistence type="predicted"/>
<comment type="caution">
    <text evidence="10">The sequence shown here is derived from an EMBL/GenBank/DDBJ whole genome shotgun (WGS) entry which is preliminary data.</text>
</comment>
<dbReference type="SUPFAM" id="SSF47473">
    <property type="entry name" value="EF-hand"/>
    <property type="match status" value="1"/>
</dbReference>
<keyword evidence="11" id="KW-1185">Reference proteome</keyword>
<keyword evidence="7" id="KW-0496">Mitochondrion</keyword>
<evidence type="ECO:0000313" key="10">
    <source>
        <dbReference type="EMBL" id="CAJ0599392.1"/>
    </source>
</evidence>
<dbReference type="InterPro" id="IPR039800">
    <property type="entry name" value="MICU1/2/3"/>
</dbReference>
<name>A0AA36M789_CYLNA</name>
<evidence type="ECO:0000256" key="2">
    <source>
        <dbReference type="ARBA" id="ARBA00004569"/>
    </source>
</evidence>
<dbReference type="Pfam" id="PF13499">
    <property type="entry name" value="EF-hand_7"/>
    <property type="match status" value="1"/>
</dbReference>
<keyword evidence="5" id="KW-0106">Calcium</keyword>
<accession>A0AA36M789</accession>
<dbReference type="SMART" id="SM00054">
    <property type="entry name" value="EFh"/>
    <property type="match status" value="3"/>
</dbReference>
<feature type="domain" description="EF-hand" evidence="9">
    <location>
        <begin position="162"/>
        <end position="197"/>
    </location>
</feature>
<dbReference type="InterPro" id="IPR002048">
    <property type="entry name" value="EF_hand_dom"/>
</dbReference>
<dbReference type="Proteomes" id="UP001176961">
    <property type="component" value="Unassembled WGS sequence"/>
</dbReference>
<dbReference type="Gene3D" id="1.10.238.10">
    <property type="entry name" value="EF-hand"/>
    <property type="match status" value="1"/>
</dbReference>
<evidence type="ECO:0000256" key="6">
    <source>
        <dbReference type="ARBA" id="ARBA00022946"/>
    </source>
</evidence>
<comment type="subcellular location">
    <subcellularLocation>
        <location evidence="1">Mitochondrion inner membrane</location>
    </subcellularLocation>
    <subcellularLocation>
        <location evidence="2">Mitochondrion intermembrane space</location>
    </subcellularLocation>
</comment>
<dbReference type="PANTHER" id="PTHR12294">
    <property type="entry name" value="EF HAND DOMAIN FAMILY A1,A2-RELATED"/>
    <property type="match status" value="1"/>
</dbReference>
<evidence type="ECO:0000256" key="8">
    <source>
        <dbReference type="ARBA" id="ARBA00023136"/>
    </source>
</evidence>
<keyword evidence="3" id="KW-0677">Repeat</keyword>
<keyword evidence="8" id="KW-0472">Membrane</keyword>